<evidence type="ECO:0000313" key="3">
    <source>
        <dbReference type="Proteomes" id="UP000065822"/>
    </source>
</evidence>
<name>A0AAX2GWU7_9FLAO</name>
<accession>A0AAX2GWU7</accession>
<reference evidence="1 3" key="1">
    <citation type="submission" date="2016-02" db="EMBL/GenBank/DDBJ databases">
        <authorList>
            <person name="Holder M.E."/>
            <person name="Ajami N.J."/>
            <person name="Petrosino J.F."/>
        </authorList>
    </citation>
    <scope>NUCLEOTIDE SEQUENCE [LARGE SCALE GENOMIC DNA]</scope>
    <source>
        <strain evidence="1 3">CCUG 32990</strain>
    </source>
</reference>
<evidence type="ECO:0000313" key="1">
    <source>
        <dbReference type="EMBL" id="AMD84866.1"/>
    </source>
</evidence>
<dbReference type="RefSeq" id="WP_066428748.1">
    <property type="nucleotide sequence ID" value="NZ_CP014227.1"/>
</dbReference>
<dbReference type="KEGG" id="chg:AXF12_04655"/>
<evidence type="ECO:0000313" key="2">
    <source>
        <dbReference type="EMBL" id="SNV06769.1"/>
    </source>
</evidence>
<protein>
    <submittedName>
        <fullName evidence="2">Uncharacterized protein</fullName>
    </submittedName>
</protein>
<dbReference type="Proteomes" id="UP000215539">
    <property type="component" value="Chromosome 1"/>
</dbReference>
<gene>
    <name evidence="1" type="ORF">AXF12_04655</name>
    <name evidence="2" type="ORF">SAMEA44541418_00801</name>
</gene>
<reference evidence="2 4" key="2">
    <citation type="submission" date="2017-06" db="EMBL/GenBank/DDBJ databases">
        <authorList>
            <consortium name="Pathogen Informatics"/>
        </authorList>
    </citation>
    <scope>NUCLEOTIDE SEQUENCE [LARGE SCALE GENOMIC DNA]</scope>
    <source>
        <strain evidence="2 4">NCTC12947</strain>
    </source>
</reference>
<dbReference type="EMBL" id="CP014227">
    <property type="protein sequence ID" value="AMD84866.1"/>
    <property type="molecule type" value="Genomic_DNA"/>
</dbReference>
<proteinExistence type="predicted"/>
<sequence length="251" mass="29101">MKSKKLVFTFSKLWNSEYPLVVERIIKIVEKHNPEALQLKKAFDRLVAFQGDLEKLEKQAKASGITNEISDKDSLRDRLTRAIFNQVSTFKMLSVDPYTENAKLIDKYFDNYGYDRKIINENYTSQTENTSQFIAGIEKDTNLKTAFDNLHLTDLLTRLKTANTDFETLFLNRTQELSQIPNVDVKAIRTQVDSALNRLFVSIEFNKDENSDKDYSPLINELTELLEQQKTQIKIRQGKKNTDKKTSNSKN</sequence>
<organism evidence="2 4">
    <name type="scientific">Capnocytophaga haemolytica</name>
    <dbReference type="NCBI Taxonomy" id="45243"/>
    <lineage>
        <taxon>Bacteria</taxon>
        <taxon>Pseudomonadati</taxon>
        <taxon>Bacteroidota</taxon>
        <taxon>Flavobacteriia</taxon>
        <taxon>Flavobacteriales</taxon>
        <taxon>Flavobacteriaceae</taxon>
        <taxon>Capnocytophaga</taxon>
    </lineage>
</organism>
<dbReference type="Proteomes" id="UP000065822">
    <property type="component" value="Chromosome"/>
</dbReference>
<keyword evidence="3" id="KW-1185">Reference proteome</keyword>
<dbReference type="InterPro" id="IPR046228">
    <property type="entry name" value="DUF6261"/>
</dbReference>
<evidence type="ECO:0000313" key="4">
    <source>
        <dbReference type="Proteomes" id="UP000215539"/>
    </source>
</evidence>
<dbReference type="EMBL" id="LT906449">
    <property type="protein sequence ID" value="SNV06769.1"/>
    <property type="molecule type" value="Genomic_DNA"/>
</dbReference>
<dbReference type="AlphaFoldDB" id="A0AAX2GWU7"/>
<dbReference type="Pfam" id="PF19775">
    <property type="entry name" value="DUF6261"/>
    <property type="match status" value="1"/>
</dbReference>